<accession>A0ABD3FGR9</accession>
<name>A0ABD3FGR9_9STRA</name>
<organism evidence="1 2">
    <name type="scientific">Phytophthora oleae</name>
    <dbReference type="NCBI Taxonomy" id="2107226"/>
    <lineage>
        <taxon>Eukaryota</taxon>
        <taxon>Sar</taxon>
        <taxon>Stramenopiles</taxon>
        <taxon>Oomycota</taxon>
        <taxon>Peronosporomycetes</taxon>
        <taxon>Peronosporales</taxon>
        <taxon>Peronosporaceae</taxon>
        <taxon>Phytophthora</taxon>
    </lineage>
</organism>
<evidence type="ECO:0000313" key="1">
    <source>
        <dbReference type="EMBL" id="KAL3664871.1"/>
    </source>
</evidence>
<reference evidence="1 2" key="1">
    <citation type="submission" date="2024-09" db="EMBL/GenBank/DDBJ databases">
        <title>Genome sequencing and assembly of Phytophthora oleae, isolate VK10A, causative agent of rot of olive drupes.</title>
        <authorList>
            <person name="Conti Taguali S."/>
            <person name="Riolo M."/>
            <person name="La Spada F."/>
            <person name="Cacciola S.O."/>
            <person name="Dionisio G."/>
        </authorList>
    </citation>
    <scope>NUCLEOTIDE SEQUENCE [LARGE SCALE GENOMIC DNA]</scope>
    <source>
        <strain evidence="1 2">VK10A</strain>
    </source>
</reference>
<protein>
    <submittedName>
        <fullName evidence="1">Uncharacterized protein</fullName>
    </submittedName>
</protein>
<sequence>MILLPAHFSFYFDDFTSSISIQAMRFHSSFFFAALASALVSTTDGGSVAFTSYFEDDCCSGTPHFIYEEDSDNCQATACTSLTIGDVVYYNKVDCYTDKREDTAAIFAGKDAPYVLLEQYSPPTGCENFVDALAFYADGVCRPLPDISPYSSAIAAVNEDLSLELQLYDDTACTEVASNVSIASTDVEWTCFVGYSDSYGLVYYTTDTDTTEC</sequence>
<keyword evidence="2" id="KW-1185">Reference proteome</keyword>
<gene>
    <name evidence="1" type="ORF">V7S43_010049</name>
</gene>
<evidence type="ECO:0000313" key="2">
    <source>
        <dbReference type="Proteomes" id="UP001632037"/>
    </source>
</evidence>
<comment type="caution">
    <text evidence="1">The sequence shown here is derived from an EMBL/GenBank/DDBJ whole genome shotgun (WGS) entry which is preliminary data.</text>
</comment>
<dbReference type="EMBL" id="JBIMZQ010000022">
    <property type="protein sequence ID" value="KAL3664871.1"/>
    <property type="molecule type" value="Genomic_DNA"/>
</dbReference>
<dbReference type="AlphaFoldDB" id="A0ABD3FGR9"/>
<proteinExistence type="predicted"/>
<dbReference type="Proteomes" id="UP001632037">
    <property type="component" value="Unassembled WGS sequence"/>
</dbReference>